<evidence type="ECO:0000256" key="5">
    <source>
        <dbReference type="SAM" id="MobiDB-lite"/>
    </source>
</evidence>
<dbReference type="EMBL" id="JAGINP010000003">
    <property type="protein sequence ID" value="MBP2291357.1"/>
    <property type="molecule type" value="Genomic_DNA"/>
</dbReference>
<dbReference type="InterPro" id="IPR002509">
    <property type="entry name" value="NODB_dom"/>
</dbReference>
<comment type="caution">
    <text evidence="7">The sequence shown here is derived from an EMBL/GenBank/DDBJ whole genome shotgun (WGS) entry which is preliminary data.</text>
</comment>
<dbReference type="CDD" id="cd10917">
    <property type="entry name" value="CE4_NodB_like_6s_7s"/>
    <property type="match status" value="1"/>
</dbReference>
<feature type="region of interest" description="Disordered" evidence="5">
    <location>
        <begin position="1"/>
        <end position="22"/>
    </location>
</feature>
<dbReference type="SUPFAM" id="SSF88713">
    <property type="entry name" value="Glycoside hydrolase/deacetylase"/>
    <property type="match status" value="1"/>
</dbReference>
<evidence type="ECO:0000256" key="2">
    <source>
        <dbReference type="ARBA" id="ARBA00010973"/>
    </source>
</evidence>
<comment type="similarity">
    <text evidence="2">Belongs to the polysaccharide deacetylase family.</text>
</comment>
<evidence type="ECO:0000313" key="7">
    <source>
        <dbReference type="EMBL" id="MBP2291357.1"/>
    </source>
</evidence>
<organism evidence="7 8">
    <name type="scientific">Azospirillum rugosum</name>
    <dbReference type="NCBI Taxonomy" id="416170"/>
    <lineage>
        <taxon>Bacteria</taxon>
        <taxon>Pseudomonadati</taxon>
        <taxon>Pseudomonadota</taxon>
        <taxon>Alphaproteobacteria</taxon>
        <taxon>Rhodospirillales</taxon>
        <taxon>Azospirillaceae</taxon>
        <taxon>Azospirillum</taxon>
    </lineage>
</organism>
<dbReference type="PANTHER" id="PTHR10587">
    <property type="entry name" value="GLYCOSYL TRANSFERASE-RELATED"/>
    <property type="match status" value="1"/>
</dbReference>
<accession>A0ABS4SFT1</accession>
<protein>
    <recommendedName>
        <fullName evidence="3">Chitooligosaccharide deacetylase</fullName>
    </recommendedName>
    <alternativeName>
        <fullName evidence="4">Nodulation protein B</fullName>
    </alternativeName>
</protein>
<feature type="region of interest" description="Disordered" evidence="5">
    <location>
        <begin position="68"/>
        <end position="89"/>
    </location>
</feature>
<dbReference type="Pfam" id="PF01522">
    <property type="entry name" value="Polysacc_deac_1"/>
    <property type="match status" value="1"/>
</dbReference>
<dbReference type="PROSITE" id="PS51677">
    <property type="entry name" value="NODB"/>
    <property type="match status" value="1"/>
</dbReference>
<evidence type="ECO:0000256" key="1">
    <source>
        <dbReference type="ARBA" id="ARBA00003236"/>
    </source>
</evidence>
<dbReference type="Proteomes" id="UP000781958">
    <property type="component" value="Unassembled WGS sequence"/>
</dbReference>
<evidence type="ECO:0000259" key="6">
    <source>
        <dbReference type="PROSITE" id="PS51677"/>
    </source>
</evidence>
<dbReference type="Gene3D" id="3.20.20.370">
    <property type="entry name" value="Glycoside hydrolase/deacetylase"/>
    <property type="match status" value="1"/>
</dbReference>
<feature type="compositionally biased region" description="Polar residues" evidence="5">
    <location>
        <begin position="1"/>
        <end position="10"/>
    </location>
</feature>
<evidence type="ECO:0000256" key="3">
    <source>
        <dbReference type="ARBA" id="ARBA00020071"/>
    </source>
</evidence>
<comment type="function">
    <text evidence="1">Is involved in generating a small heat-stable compound (Nod), an acylated oligomer of N-acetylglucosamine, that stimulates mitosis in various plant protoplasts.</text>
</comment>
<evidence type="ECO:0000313" key="8">
    <source>
        <dbReference type="Proteomes" id="UP000781958"/>
    </source>
</evidence>
<gene>
    <name evidence="7" type="ORF">J2851_001106</name>
</gene>
<dbReference type="RefSeq" id="WP_209764793.1">
    <property type="nucleotide sequence ID" value="NZ_JAGINP010000003.1"/>
</dbReference>
<keyword evidence="8" id="KW-1185">Reference proteome</keyword>
<evidence type="ECO:0000256" key="4">
    <source>
        <dbReference type="ARBA" id="ARBA00032976"/>
    </source>
</evidence>
<feature type="domain" description="NodB homology" evidence="6">
    <location>
        <begin position="235"/>
        <end position="411"/>
    </location>
</feature>
<dbReference type="InterPro" id="IPR050248">
    <property type="entry name" value="Polysacc_deacetylase_ArnD"/>
</dbReference>
<dbReference type="InterPro" id="IPR011330">
    <property type="entry name" value="Glyco_hydro/deAcase_b/a-brl"/>
</dbReference>
<sequence>MKSGKGSSVSPLFGSVSGRNPRSLPDRSPLFATLVVAAAAVLAAPATARAAESVPAVHASLPAAATVTTIRRDQPSPRAEATAPAPTSAKALQFGTYRKEVDAWIAWKDVVRRQPDMVADLVPRVALLKPGVPDDGYVLLAAPLPDLDPNFMCRRIVGGGGSCLVVDAPAGGDSSRPPSAIEDGDSNGVVTYTPDQSREMVEIERQASRLSRLAAIVPGSDAHVDVGALKANRWNLCSLTFDDGPHPSVTPRILDILRNERVRATFFPIGNVAVRHPGIIQRIVQEGHEVGNHSLTHPNMRNLSTEGQRNEVTETNRILSAAGADPVLFRPPAGRYNQDTLKVVQGERMNTALWNIDTRDWYTRDADKIMAQVEATGAIGSVVLMHTTYNATADALPKAIALLRTRGCRFVTLSEWISSLNSLATPRIAQK</sequence>
<name>A0ABS4SFT1_9PROT</name>
<reference evidence="7 8" key="1">
    <citation type="submission" date="2021-03" db="EMBL/GenBank/DDBJ databases">
        <title>Genomic Encyclopedia of Type Strains, Phase III (KMG-III): the genomes of soil and plant-associated and newly described type strains.</title>
        <authorList>
            <person name="Whitman W."/>
        </authorList>
    </citation>
    <scope>NUCLEOTIDE SEQUENCE [LARGE SCALE GENOMIC DNA]</scope>
    <source>
        <strain evidence="7 8">IMMIB AFH-6</strain>
    </source>
</reference>
<proteinExistence type="inferred from homology"/>